<comment type="caution">
    <text evidence="1">The sequence shown here is derived from an EMBL/GenBank/DDBJ whole genome shotgun (WGS) entry which is preliminary data.</text>
</comment>
<name>A0A1F8EK13_9BACT</name>
<evidence type="ECO:0000313" key="1">
    <source>
        <dbReference type="EMBL" id="OGN01171.1"/>
    </source>
</evidence>
<accession>A0A1F8EK13</accession>
<gene>
    <name evidence="1" type="ORF">A2650_05160</name>
</gene>
<organism evidence="1 2">
    <name type="scientific">Candidatus Yanofskybacteria bacterium RIFCSPHIGHO2_01_FULL_41_53</name>
    <dbReference type="NCBI Taxonomy" id="1802663"/>
    <lineage>
        <taxon>Bacteria</taxon>
        <taxon>Candidatus Yanofskyibacteriota</taxon>
    </lineage>
</organism>
<reference evidence="1 2" key="1">
    <citation type="journal article" date="2016" name="Nat. Commun.">
        <title>Thousands of microbial genomes shed light on interconnected biogeochemical processes in an aquifer system.</title>
        <authorList>
            <person name="Anantharaman K."/>
            <person name="Brown C.T."/>
            <person name="Hug L.A."/>
            <person name="Sharon I."/>
            <person name="Castelle C.J."/>
            <person name="Probst A.J."/>
            <person name="Thomas B.C."/>
            <person name="Singh A."/>
            <person name="Wilkins M.J."/>
            <person name="Karaoz U."/>
            <person name="Brodie E.L."/>
            <person name="Williams K.H."/>
            <person name="Hubbard S.S."/>
            <person name="Banfield J.F."/>
        </authorList>
    </citation>
    <scope>NUCLEOTIDE SEQUENCE [LARGE SCALE GENOMIC DNA]</scope>
</reference>
<dbReference type="EMBL" id="MGJD01000009">
    <property type="protein sequence ID" value="OGN01171.1"/>
    <property type="molecule type" value="Genomic_DNA"/>
</dbReference>
<proteinExistence type="predicted"/>
<evidence type="ECO:0000313" key="2">
    <source>
        <dbReference type="Proteomes" id="UP000177117"/>
    </source>
</evidence>
<protein>
    <submittedName>
        <fullName evidence="1">Uncharacterized protein</fullName>
    </submittedName>
</protein>
<dbReference type="AlphaFoldDB" id="A0A1F8EK13"/>
<sequence>MMKFKIQFKPNTQYKWAQGFIIDLKPVIGAKDVFIFSHCGDVSAELYIPRNAERKFMVGHLQMLSSRISRVSRG</sequence>
<dbReference type="Proteomes" id="UP000177117">
    <property type="component" value="Unassembled WGS sequence"/>
</dbReference>